<dbReference type="SUPFAM" id="SSF52129">
    <property type="entry name" value="Caspase-like"/>
    <property type="match status" value="1"/>
</dbReference>
<proteinExistence type="predicted"/>
<dbReference type="Proteomes" id="UP000886069">
    <property type="component" value="Unassembled WGS sequence"/>
</dbReference>
<evidence type="ECO:0000313" key="2">
    <source>
        <dbReference type="EMBL" id="HER43126.1"/>
    </source>
</evidence>
<feature type="non-terminal residue" evidence="2">
    <location>
        <position position="1"/>
    </location>
</feature>
<dbReference type="AlphaFoldDB" id="A0A7V2F3P2"/>
<dbReference type="InterPro" id="IPR029030">
    <property type="entry name" value="Caspase-like_dom_sf"/>
</dbReference>
<dbReference type="EMBL" id="DSEC01000110">
    <property type="protein sequence ID" value="HER43126.1"/>
    <property type="molecule type" value="Genomic_DNA"/>
</dbReference>
<sequence length="655" mass="72209">TYSVNVIGREKDEVVAADKFYVFLDESPPSGYGAASFQSAPSPEGSGIQYMPAAAYPDVILGRIPVGREIELRALLTKMYRFEEPAGSDAWRRSIVLFSDDAWSGYLSSYAYHSIEEHFEYGMDSVAVKIEESLPGGFQVNRLHLSRWTDGVHDDLTGGTLILSESTDSTRKYFTPYLHRKLNRGCLFYSFQGHASRSNFTTEAGFSNFNQYQDVDSLRSDRNHIFFGVGCHISDFALMMEYSRSGIDGPNGDCITEQLLFKSRAGAVGTYASTGYEYLLENKYFCTTMHEVIFQRPPTDQIPPENIHTGARWILGEALVAGEIEHLGLQSYAYGQIYRYVLLGDPMLRVDPGPPLMTVSADWGEGMEEIPSDTLRSLSSLNACRLMFKASDVVALGDISFEVDGEDRTGDLAVVPTIDEGLDFARGYSASLDYTVNLDEHSLVFRTHSPDGRETGFRELYVALSMMLYNDSLAIPPGGESPSEGSFRLEMRFPVWLGAAPDIMFDGIDLDGVTVQAPDPQDSTVWEARFTRKLSAGNHVLTVVVGSFEAEYPFSVGGSGLVMDAFNFPNPFDEGTNICYSLNVDADAGKIMIFNVSGILIREMAIPRDLLGAAPPGAPNAVWWDGRDLAGDMVANGTYIYVIDIEKDGGKVSYT</sequence>
<name>A0A7V2F3P2_UNCEI</name>
<dbReference type="GO" id="GO:0006508">
    <property type="term" value="P:proteolysis"/>
    <property type="evidence" value="ECO:0007669"/>
    <property type="project" value="InterPro"/>
</dbReference>
<reference evidence="2" key="1">
    <citation type="journal article" date="2020" name="mSystems">
        <title>Genome- and Community-Level Interaction Insights into Carbon Utilization and Element Cycling Functions of Hydrothermarchaeota in Hydrothermal Sediment.</title>
        <authorList>
            <person name="Zhou Z."/>
            <person name="Liu Y."/>
            <person name="Xu W."/>
            <person name="Pan J."/>
            <person name="Luo Z.H."/>
            <person name="Li M."/>
        </authorList>
    </citation>
    <scope>NUCLEOTIDE SEQUENCE [LARGE SCALE GENOMIC DNA]</scope>
    <source>
        <strain evidence="2">SpSt-1233</strain>
    </source>
</reference>
<gene>
    <name evidence="2" type="ORF">ENO08_01545</name>
</gene>
<comment type="caution">
    <text evidence="2">The sequence shown here is derived from an EMBL/GenBank/DDBJ whole genome shotgun (WGS) entry which is preliminary data.</text>
</comment>
<accession>A0A7V2F3P2</accession>
<dbReference type="Gene3D" id="3.40.50.1460">
    <property type="match status" value="1"/>
</dbReference>
<evidence type="ECO:0000259" key="1">
    <source>
        <dbReference type="Pfam" id="PF01364"/>
    </source>
</evidence>
<organism evidence="2">
    <name type="scientific">Eiseniibacteriota bacterium</name>
    <dbReference type="NCBI Taxonomy" id="2212470"/>
    <lineage>
        <taxon>Bacteria</taxon>
        <taxon>Candidatus Eiseniibacteriota</taxon>
    </lineage>
</organism>
<dbReference type="GO" id="GO:0008234">
    <property type="term" value="F:cysteine-type peptidase activity"/>
    <property type="evidence" value="ECO:0007669"/>
    <property type="project" value="InterPro"/>
</dbReference>
<protein>
    <recommendedName>
        <fullName evidence="1">Gingipain domain-containing protein</fullName>
    </recommendedName>
</protein>
<dbReference type="Gene3D" id="2.60.40.4070">
    <property type="match status" value="1"/>
</dbReference>
<dbReference type="Pfam" id="PF01364">
    <property type="entry name" value="Peptidase_C25"/>
    <property type="match status" value="1"/>
</dbReference>
<feature type="domain" description="Gingipain" evidence="1">
    <location>
        <begin position="10"/>
        <end position="350"/>
    </location>
</feature>
<feature type="non-terminal residue" evidence="2">
    <location>
        <position position="655"/>
    </location>
</feature>
<dbReference type="InterPro" id="IPR001769">
    <property type="entry name" value="Gingipain"/>
</dbReference>